<comment type="caution">
    <text evidence="2">The sequence shown here is derived from an EMBL/GenBank/DDBJ whole genome shotgun (WGS) entry which is preliminary data.</text>
</comment>
<feature type="transmembrane region" description="Helical" evidence="1">
    <location>
        <begin position="42"/>
        <end position="63"/>
    </location>
</feature>
<keyword evidence="1" id="KW-0812">Transmembrane</keyword>
<gene>
    <name evidence="2" type="ORF">N568_0101685</name>
</gene>
<accession>V8ASS4</accession>
<keyword evidence="1" id="KW-0472">Membrane</keyword>
<organism evidence="2 3">
    <name type="scientific">Lactococcus garvieae TRF1</name>
    <dbReference type="NCBI Taxonomy" id="1380772"/>
    <lineage>
        <taxon>Bacteria</taxon>
        <taxon>Bacillati</taxon>
        <taxon>Bacillota</taxon>
        <taxon>Bacilli</taxon>
        <taxon>Lactobacillales</taxon>
        <taxon>Streptococcaceae</taxon>
        <taxon>Lactococcus</taxon>
    </lineage>
</organism>
<proteinExistence type="predicted"/>
<evidence type="ECO:0000256" key="1">
    <source>
        <dbReference type="SAM" id="Phobius"/>
    </source>
</evidence>
<keyword evidence="1" id="KW-1133">Transmembrane helix</keyword>
<feature type="transmembrane region" description="Helical" evidence="1">
    <location>
        <begin position="106"/>
        <end position="126"/>
    </location>
</feature>
<feature type="transmembrane region" description="Helical" evidence="1">
    <location>
        <begin position="75"/>
        <end position="100"/>
    </location>
</feature>
<protein>
    <submittedName>
        <fullName evidence="2">Uncharacterized protein</fullName>
    </submittedName>
</protein>
<reference evidence="2 3" key="1">
    <citation type="submission" date="2013-07" db="EMBL/GenBank/DDBJ databases">
        <title>Isolation of Lactococcus garvieae strain TRF1 from the fecal material of a timber rattlesnake.</title>
        <authorList>
            <person name="McLaughlin R.W."/>
            <person name="Cochran P.A."/>
            <person name="Dowd S.E."/>
        </authorList>
    </citation>
    <scope>NUCLEOTIDE SEQUENCE [LARGE SCALE GENOMIC DNA]</scope>
    <source>
        <strain evidence="2 3">TRF1</strain>
    </source>
</reference>
<dbReference type="AlphaFoldDB" id="V8ASS4"/>
<sequence length="160" mass="19051">MNYETHKNILGSKWMRYFICLLIIVFSTMPIILSTYTIQIRYIMIIFTIVTTFLSVAISQYIFKFFLKIFLANDILNFQLVINSFFLYLLLNTILVTGIQRVDNSYIVNFITIANPLLIIYLMFLMKYFKKNISLKKVINFDIFFYLFNFIFALIGVMVK</sequence>
<feature type="transmembrane region" description="Helical" evidence="1">
    <location>
        <begin position="138"/>
        <end position="159"/>
    </location>
</feature>
<dbReference type="Proteomes" id="UP000018692">
    <property type="component" value="Unassembled WGS sequence"/>
</dbReference>
<feature type="transmembrane region" description="Helical" evidence="1">
    <location>
        <begin position="17"/>
        <end position="36"/>
    </location>
</feature>
<dbReference type="EMBL" id="AVFE01000003">
    <property type="protein sequence ID" value="ETD05617.1"/>
    <property type="molecule type" value="Genomic_DNA"/>
</dbReference>
<evidence type="ECO:0000313" key="3">
    <source>
        <dbReference type="Proteomes" id="UP000018692"/>
    </source>
</evidence>
<name>V8ASS4_9LACT</name>
<evidence type="ECO:0000313" key="2">
    <source>
        <dbReference type="EMBL" id="ETD05617.1"/>
    </source>
</evidence>